<protein>
    <submittedName>
        <fullName evidence="1">Uncharacterized protein</fullName>
    </submittedName>
</protein>
<proteinExistence type="predicted"/>
<dbReference type="GeneID" id="20674000"/>
<accession>W4KK12</accession>
<dbReference type="InParanoid" id="W4KK12"/>
<dbReference type="HOGENOM" id="CLU_1094411_0_0_1"/>
<evidence type="ECO:0000313" key="2">
    <source>
        <dbReference type="Proteomes" id="UP000030671"/>
    </source>
</evidence>
<keyword evidence="2" id="KW-1185">Reference proteome</keyword>
<dbReference type="Proteomes" id="UP000030671">
    <property type="component" value="Unassembled WGS sequence"/>
</dbReference>
<dbReference type="EMBL" id="KI925455">
    <property type="protein sequence ID" value="ETW85376.1"/>
    <property type="molecule type" value="Genomic_DNA"/>
</dbReference>
<dbReference type="RefSeq" id="XP_009542240.1">
    <property type="nucleotide sequence ID" value="XM_009543945.1"/>
</dbReference>
<reference evidence="1 2" key="1">
    <citation type="journal article" date="2012" name="New Phytol.">
        <title>Insight into trade-off between wood decay and parasitism from the genome of a fungal forest pathogen.</title>
        <authorList>
            <person name="Olson A."/>
            <person name="Aerts A."/>
            <person name="Asiegbu F."/>
            <person name="Belbahri L."/>
            <person name="Bouzid O."/>
            <person name="Broberg A."/>
            <person name="Canback B."/>
            <person name="Coutinho P.M."/>
            <person name="Cullen D."/>
            <person name="Dalman K."/>
            <person name="Deflorio G."/>
            <person name="van Diepen L.T."/>
            <person name="Dunand C."/>
            <person name="Duplessis S."/>
            <person name="Durling M."/>
            <person name="Gonthier P."/>
            <person name="Grimwood J."/>
            <person name="Fossdal C.G."/>
            <person name="Hansson D."/>
            <person name="Henrissat B."/>
            <person name="Hietala A."/>
            <person name="Himmelstrand K."/>
            <person name="Hoffmeister D."/>
            <person name="Hogberg N."/>
            <person name="James T.Y."/>
            <person name="Karlsson M."/>
            <person name="Kohler A."/>
            <person name="Kues U."/>
            <person name="Lee Y.H."/>
            <person name="Lin Y.C."/>
            <person name="Lind M."/>
            <person name="Lindquist E."/>
            <person name="Lombard V."/>
            <person name="Lucas S."/>
            <person name="Lunden K."/>
            <person name="Morin E."/>
            <person name="Murat C."/>
            <person name="Park J."/>
            <person name="Raffaello T."/>
            <person name="Rouze P."/>
            <person name="Salamov A."/>
            <person name="Schmutz J."/>
            <person name="Solheim H."/>
            <person name="Stahlberg J."/>
            <person name="Velez H."/>
            <person name="de Vries R.P."/>
            <person name="Wiebenga A."/>
            <person name="Woodward S."/>
            <person name="Yakovlev I."/>
            <person name="Garbelotto M."/>
            <person name="Martin F."/>
            <person name="Grigoriev I.V."/>
            <person name="Stenlid J."/>
        </authorList>
    </citation>
    <scope>NUCLEOTIDE SEQUENCE [LARGE SCALE GENOMIC DNA]</scope>
    <source>
        <strain evidence="1 2">TC 32-1</strain>
    </source>
</reference>
<dbReference type="KEGG" id="hir:HETIRDRAFT_424692"/>
<organism evidence="1 2">
    <name type="scientific">Heterobasidion irregulare (strain TC 32-1)</name>
    <dbReference type="NCBI Taxonomy" id="747525"/>
    <lineage>
        <taxon>Eukaryota</taxon>
        <taxon>Fungi</taxon>
        <taxon>Dikarya</taxon>
        <taxon>Basidiomycota</taxon>
        <taxon>Agaricomycotina</taxon>
        <taxon>Agaricomycetes</taxon>
        <taxon>Russulales</taxon>
        <taxon>Bondarzewiaceae</taxon>
        <taxon>Heterobasidion</taxon>
        <taxon>Heterobasidion annosum species complex</taxon>
    </lineage>
</organism>
<name>W4KK12_HETIT</name>
<gene>
    <name evidence="1" type="ORF">HETIRDRAFT_424692</name>
</gene>
<sequence length="254" mass="27863">MVSSLGQYVLDVGQVLPPAENSNGLPRSTRWNAVVHQRSSAAMLSSGMIGVSSTASVTRQLLQASFNCTFEGQHTVVHEYHAFSNYGTARPSDDIEASSPTDIEVDRVLLLEDMSDPRSISRERFYDVARALERRGHSGAPVPACFKQEWPRSVDDQGCRDHRHRLSVSGATLTRYDNAGSGIARAVKYGRLGIVRAVRTEEWTMWEGKAKADIGVALSLEATGSSQNGNHTRSQTPVRWLPHCVKQSVKKLGS</sequence>
<dbReference type="AlphaFoldDB" id="W4KK12"/>
<evidence type="ECO:0000313" key="1">
    <source>
        <dbReference type="EMBL" id="ETW85376.1"/>
    </source>
</evidence>